<name>A0A392T362_9FABA</name>
<dbReference type="Proteomes" id="UP000265520">
    <property type="component" value="Unassembled WGS sequence"/>
</dbReference>
<comment type="caution">
    <text evidence="1">The sequence shown here is derived from an EMBL/GenBank/DDBJ whole genome shotgun (WGS) entry which is preliminary data.</text>
</comment>
<feature type="non-terminal residue" evidence="1">
    <location>
        <position position="1"/>
    </location>
</feature>
<organism evidence="1 2">
    <name type="scientific">Trifolium medium</name>
    <dbReference type="NCBI Taxonomy" id="97028"/>
    <lineage>
        <taxon>Eukaryota</taxon>
        <taxon>Viridiplantae</taxon>
        <taxon>Streptophyta</taxon>
        <taxon>Embryophyta</taxon>
        <taxon>Tracheophyta</taxon>
        <taxon>Spermatophyta</taxon>
        <taxon>Magnoliopsida</taxon>
        <taxon>eudicotyledons</taxon>
        <taxon>Gunneridae</taxon>
        <taxon>Pentapetalae</taxon>
        <taxon>rosids</taxon>
        <taxon>fabids</taxon>
        <taxon>Fabales</taxon>
        <taxon>Fabaceae</taxon>
        <taxon>Papilionoideae</taxon>
        <taxon>50 kb inversion clade</taxon>
        <taxon>NPAAA clade</taxon>
        <taxon>Hologalegina</taxon>
        <taxon>IRL clade</taxon>
        <taxon>Trifolieae</taxon>
        <taxon>Trifolium</taxon>
    </lineage>
</organism>
<reference evidence="1 2" key="1">
    <citation type="journal article" date="2018" name="Front. Plant Sci.">
        <title>Red Clover (Trifolium pratense) and Zigzag Clover (T. medium) - A Picture of Genomic Similarities and Differences.</title>
        <authorList>
            <person name="Dluhosova J."/>
            <person name="Istvanek J."/>
            <person name="Nedelnik J."/>
            <person name="Repkova J."/>
        </authorList>
    </citation>
    <scope>NUCLEOTIDE SEQUENCE [LARGE SCALE GENOMIC DNA]</scope>
    <source>
        <strain evidence="2">cv. 10/8</strain>
        <tissue evidence="1">Leaf</tissue>
    </source>
</reference>
<dbReference type="AlphaFoldDB" id="A0A392T362"/>
<proteinExistence type="predicted"/>
<keyword evidence="2" id="KW-1185">Reference proteome</keyword>
<evidence type="ECO:0000313" key="2">
    <source>
        <dbReference type="Proteomes" id="UP000265520"/>
    </source>
</evidence>
<dbReference type="EMBL" id="LXQA010498123">
    <property type="protein sequence ID" value="MCI55551.1"/>
    <property type="molecule type" value="Genomic_DNA"/>
</dbReference>
<evidence type="ECO:0000313" key="1">
    <source>
        <dbReference type="EMBL" id="MCI55551.1"/>
    </source>
</evidence>
<sequence length="90" mass="10153">FVSPRDLLGHFEAFVGLGMDKRARSILSLVWHAVVWSIWKFHNDVIFSERPFSVDDPVDSANRSPWICFSWIRASLSGSALVGSFSYSSC</sequence>
<accession>A0A392T362</accession>
<protein>
    <submittedName>
        <fullName evidence="1">Uncharacterized protein</fullName>
    </submittedName>
</protein>